<protein>
    <submittedName>
        <fullName evidence="3">Uncharacterized protein</fullName>
    </submittedName>
</protein>
<evidence type="ECO:0000313" key="4">
    <source>
        <dbReference type="Proteomes" id="UP000283269"/>
    </source>
</evidence>
<keyword evidence="4" id="KW-1185">Reference proteome</keyword>
<dbReference type="OrthoDB" id="3064287at2759"/>
<dbReference type="InParanoid" id="A0A409X9V2"/>
<feature type="compositionally biased region" description="Polar residues" evidence="1">
    <location>
        <begin position="11"/>
        <end position="23"/>
    </location>
</feature>
<name>A0A409X9V2_PSICY</name>
<evidence type="ECO:0000313" key="3">
    <source>
        <dbReference type="EMBL" id="PPQ87532.1"/>
    </source>
</evidence>
<dbReference type="Proteomes" id="UP000283269">
    <property type="component" value="Unassembled WGS sequence"/>
</dbReference>
<proteinExistence type="predicted"/>
<comment type="caution">
    <text evidence="3">The sequence shown here is derived from an EMBL/GenBank/DDBJ whole genome shotgun (WGS) entry which is preliminary data.</text>
</comment>
<keyword evidence="2" id="KW-1133">Transmembrane helix</keyword>
<keyword evidence="2" id="KW-0812">Transmembrane</keyword>
<feature type="transmembrane region" description="Helical" evidence="2">
    <location>
        <begin position="153"/>
        <end position="177"/>
    </location>
</feature>
<evidence type="ECO:0000256" key="2">
    <source>
        <dbReference type="SAM" id="Phobius"/>
    </source>
</evidence>
<feature type="transmembrane region" description="Helical" evidence="2">
    <location>
        <begin position="52"/>
        <end position="75"/>
    </location>
</feature>
<feature type="transmembrane region" description="Helical" evidence="2">
    <location>
        <begin position="119"/>
        <end position="141"/>
    </location>
</feature>
<dbReference type="EMBL" id="NHYD01002266">
    <property type="protein sequence ID" value="PPQ87532.1"/>
    <property type="molecule type" value="Genomic_DNA"/>
</dbReference>
<dbReference type="AlphaFoldDB" id="A0A409X9V2"/>
<sequence length="282" mass="29982">MSSDAPMPVLKTTQPNPTLNPSPTYVAVPNLTPTTPKTSRNLRRFKYLMRGLAKLIMDIFVGLGLLLIYGIPGVILVSLGIVFFIGLPLALGAAYGAVGILIGNGILRAAHLEHYTNNASAAAIGATGAIIASMAVGLLLQCLCIKTDEEHPAPWYISMSTTVVVHTLSGAIGTAILRRHHVDLGGIDVLHATRAGALGGAILGPGSIVIVPVVFAALGILLTPLWLAMMMGLKWVHVHSKESWDGMTYKSSYCVTYGTCGHDEEIENELAQIPHRGRLMFD</sequence>
<feature type="region of interest" description="Disordered" evidence="1">
    <location>
        <begin position="1"/>
        <end position="27"/>
    </location>
</feature>
<organism evidence="3 4">
    <name type="scientific">Psilocybe cyanescens</name>
    <dbReference type="NCBI Taxonomy" id="93625"/>
    <lineage>
        <taxon>Eukaryota</taxon>
        <taxon>Fungi</taxon>
        <taxon>Dikarya</taxon>
        <taxon>Basidiomycota</taxon>
        <taxon>Agaricomycotina</taxon>
        <taxon>Agaricomycetes</taxon>
        <taxon>Agaricomycetidae</taxon>
        <taxon>Agaricales</taxon>
        <taxon>Agaricineae</taxon>
        <taxon>Strophariaceae</taxon>
        <taxon>Psilocybe</taxon>
    </lineage>
</organism>
<feature type="transmembrane region" description="Helical" evidence="2">
    <location>
        <begin position="209"/>
        <end position="233"/>
    </location>
</feature>
<reference evidence="3 4" key="1">
    <citation type="journal article" date="2018" name="Evol. Lett.">
        <title>Horizontal gene cluster transfer increased hallucinogenic mushroom diversity.</title>
        <authorList>
            <person name="Reynolds H.T."/>
            <person name="Vijayakumar V."/>
            <person name="Gluck-Thaler E."/>
            <person name="Korotkin H.B."/>
            <person name="Matheny P.B."/>
            <person name="Slot J.C."/>
        </authorList>
    </citation>
    <scope>NUCLEOTIDE SEQUENCE [LARGE SCALE GENOMIC DNA]</scope>
    <source>
        <strain evidence="3 4">2631</strain>
    </source>
</reference>
<evidence type="ECO:0000256" key="1">
    <source>
        <dbReference type="SAM" id="MobiDB-lite"/>
    </source>
</evidence>
<gene>
    <name evidence="3" type="ORF">CVT25_008534</name>
</gene>
<keyword evidence="2" id="KW-0472">Membrane</keyword>
<accession>A0A409X9V2</accession>
<feature type="transmembrane region" description="Helical" evidence="2">
    <location>
        <begin position="81"/>
        <end position="107"/>
    </location>
</feature>